<evidence type="ECO:0000313" key="1">
    <source>
        <dbReference type="EMBL" id="GFT13937.1"/>
    </source>
</evidence>
<reference evidence="3" key="1">
    <citation type="submission" date="2020-08" db="EMBL/GenBank/DDBJ databases">
        <title>Multicomponent nature underlies the extraordinary mechanical properties of spider dragline silk.</title>
        <authorList>
            <person name="Kono N."/>
            <person name="Nakamura H."/>
            <person name="Mori M."/>
            <person name="Yoshida Y."/>
            <person name="Ohtoshi R."/>
            <person name="Malay A.D."/>
            <person name="Moran D.A.P."/>
            <person name="Tomita M."/>
            <person name="Numata K."/>
            <person name="Arakawa K."/>
        </authorList>
    </citation>
    <scope>NUCLEOTIDE SEQUENCE</scope>
</reference>
<protein>
    <submittedName>
        <fullName evidence="3">Uncharacterized protein</fullName>
    </submittedName>
</protein>
<accession>A0A8X6QT08</accession>
<dbReference type="OrthoDB" id="6433822at2759"/>
<dbReference type="Pfam" id="PF05380">
    <property type="entry name" value="Peptidase_A17"/>
    <property type="match status" value="1"/>
</dbReference>
<evidence type="ECO:0000313" key="2">
    <source>
        <dbReference type="EMBL" id="GFT98603.1"/>
    </source>
</evidence>
<dbReference type="InterPro" id="IPR008042">
    <property type="entry name" value="Retrotrans_Pao"/>
</dbReference>
<dbReference type="Proteomes" id="UP000887013">
    <property type="component" value="Unassembled WGS sequence"/>
</dbReference>
<organism evidence="3 4">
    <name type="scientific">Nephila pilipes</name>
    <name type="common">Giant wood spider</name>
    <name type="synonym">Nephila maculata</name>
    <dbReference type="NCBI Taxonomy" id="299642"/>
    <lineage>
        <taxon>Eukaryota</taxon>
        <taxon>Metazoa</taxon>
        <taxon>Ecdysozoa</taxon>
        <taxon>Arthropoda</taxon>
        <taxon>Chelicerata</taxon>
        <taxon>Arachnida</taxon>
        <taxon>Araneae</taxon>
        <taxon>Araneomorphae</taxon>
        <taxon>Entelegynae</taxon>
        <taxon>Araneoidea</taxon>
        <taxon>Nephilidae</taxon>
        <taxon>Nephila</taxon>
    </lineage>
</organism>
<evidence type="ECO:0000313" key="3">
    <source>
        <dbReference type="EMBL" id="GFU42059.1"/>
    </source>
</evidence>
<dbReference type="PANTHER" id="PTHR47331">
    <property type="entry name" value="PHD-TYPE DOMAIN-CONTAINING PROTEIN"/>
    <property type="match status" value="1"/>
</dbReference>
<dbReference type="EMBL" id="BMAW01057989">
    <property type="protein sequence ID" value="GFT13937.1"/>
    <property type="molecule type" value="Genomic_DNA"/>
</dbReference>
<name>A0A8X6QT08_NEPPI</name>
<dbReference type="EMBL" id="BMAW01132111">
    <property type="protein sequence ID" value="GFU42059.1"/>
    <property type="molecule type" value="Genomic_DNA"/>
</dbReference>
<keyword evidence="4" id="KW-1185">Reference proteome</keyword>
<dbReference type="AlphaFoldDB" id="A0A8X6QT08"/>
<gene>
    <name evidence="3" type="primary">AVEN_94803_1</name>
    <name evidence="1" type="ORF">NPIL_397721</name>
    <name evidence="2" type="ORF">NPIL_455741</name>
    <name evidence="3" type="ORF">NPIL_536151</name>
</gene>
<proteinExistence type="predicted"/>
<dbReference type="EMBL" id="BMAW01122375">
    <property type="protein sequence ID" value="GFT98603.1"/>
    <property type="molecule type" value="Genomic_DNA"/>
</dbReference>
<evidence type="ECO:0000313" key="4">
    <source>
        <dbReference type="Proteomes" id="UP000887013"/>
    </source>
</evidence>
<sequence length="249" mass="28569">MHSMSLPANKLRELEVLGIASENEKEKEDFNLKDFNDKIKTLPDGRYEIELPWKLDSSNLPKADNFVEKAQLIMSKGCFNLRGWESNVECKHTSRNSGDTSVLGIIWNLDKDTLKCKIDFEILSYGTKINKRLILSTVQNLYDPIGVLTPTSLLPKHIIQDLWKSHFSWDEELPPSVVNRFSKWLNEMYLLKDVTLSRFMNFNETSELHVFVDACKGAYAACVFIRSEVGNESKVTLIRAKNRVAPLKL</sequence>
<comment type="caution">
    <text evidence="3">The sequence shown here is derived from an EMBL/GenBank/DDBJ whole genome shotgun (WGS) entry which is preliminary data.</text>
</comment>